<dbReference type="EMBL" id="JADMLG010000007">
    <property type="protein sequence ID" value="MBH0778486.1"/>
    <property type="molecule type" value="Genomic_DNA"/>
</dbReference>
<dbReference type="PANTHER" id="PTHR30188">
    <property type="entry name" value="ABC TRANSPORTER PERMEASE PROTEIN-RELATED"/>
    <property type="match status" value="1"/>
</dbReference>
<keyword evidence="1" id="KW-0812">Transmembrane</keyword>
<feature type="transmembrane region" description="Helical" evidence="1">
    <location>
        <begin position="217"/>
        <end position="248"/>
    </location>
</feature>
<dbReference type="AlphaFoldDB" id="A0A931IDF8"/>
<dbReference type="GO" id="GO:0043190">
    <property type="term" value="C:ATP-binding cassette (ABC) transporter complex"/>
    <property type="evidence" value="ECO:0007669"/>
    <property type="project" value="InterPro"/>
</dbReference>
<dbReference type="Pfam" id="PF02405">
    <property type="entry name" value="MlaE"/>
    <property type="match status" value="1"/>
</dbReference>
<dbReference type="Proteomes" id="UP000655751">
    <property type="component" value="Unassembled WGS sequence"/>
</dbReference>
<sequence>MTHQESDVRADRAVEVAAGPPTGWATREIKDWSRGYLRRHPVTALETVGGQFVLGVRAVQYLILDIVTGRFAFAEFVKQSAFMANAAVLPTIFVSLPIGVTLSIQFGLLAGQVGATSLAGAASGLAVIRQGAPMVAALLMASAVGSAVCADLGSRKIREELDAMEVMGVSVVRRLVVPRLAAAILVGVSLTGVVCFVGFLAGYMFNVFVQNGAPGSFVATFASFATVSDLILTLFKAVMYGAIVAVVACEKGLSTKGGPAGVANSVNSTVVSSILLLMTVNVVVTQLAMILLPRQGL</sequence>
<evidence type="ECO:0000256" key="1">
    <source>
        <dbReference type="SAM" id="Phobius"/>
    </source>
</evidence>
<name>A0A931IDF8_9NOCA</name>
<accession>A0A931IDF8</accession>
<comment type="caution">
    <text evidence="2">The sequence shown here is derived from an EMBL/GenBank/DDBJ whole genome shotgun (WGS) entry which is preliminary data.</text>
</comment>
<feature type="transmembrane region" description="Helical" evidence="1">
    <location>
        <begin position="180"/>
        <end position="205"/>
    </location>
</feature>
<organism evidence="2 3">
    <name type="scientific">Nocardia bovistercoris</name>
    <dbReference type="NCBI Taxonomy" id="2785916"/>
    <lineage>
        <taxon>Bacteria</taxon>
        <taxon>Bacillati</taxon>
        <taxon>Actinomycetota</taxon>
        <taxon>Actinomycetes</taxon>
        <taxon>Mycobacteriales</taxon>
        <taxon>Nocardiaceae</taxon>
        <taxon>Nocardia</taxon>
    </lineage>
</organism>
<keyword evidence="3" id="KW-1185">Reference proteome</keyword>
<feature type="transmembrane region" description="Helical" evidence="1">
    <location>
        <begin position="135"/>
        <end position="154"/>
    </location>
</feature>
<gene>
    <name evidence="2" type="ORF">IT779_19590</name>
</gene>
<evidence type="ECO:0000313" key="2">
    <source>
        <dbReference type="EMBL" id="MBH0778486.1"/>
    </source>
</evidence>
<proteinExistence type="predicted"/>
<dbReference type="PANTHER" id="PTHR30188:SF4">
    <property type="entry name" value="PROTEIN TRIGALACTOSYLDIACYLGLYCEROL 1, CHLOROPLASTIC"/>
    <property type="match status" value="1"/>
</dbReference>
<keyword evidence="1" id="KW-0472">Membrane</keyword>
<reference evidence="2" key="1">
    <citation type="submission" date="2020-11" db="EMBL/GenBank/DDBJ databases">
        <title>Nocardia NEAU-351.nov., a novel actinomycete isolated from the cow dung.</title>
        <authorList>
            <person name="Zhang X."/>
        </authorList>
    </citation>
    <scope>NUCLEOTIDE SEQUENCE</scope>
    <source>
        <strain evidence="2">NEAU-351</strain>
    </source>
</reference>
<evidence type="ECO:0000313" key="3">
    <source>
        <dbReference type="Proteomes" id="UP000655751"/>
    </source>
</evidence>
<feature type="transmembrane region" description="Helical" evidence="1">
    <location>
        <begin position="268"/>
        <end position="292"/>
    </location>
</feature>
<dbReference type="GO" id="GO:0005548">
    <property type="term" value="F:phospholipid transporter activity"/>
    <property type="evidence" value="ECO:0007669"/>
    <property type="project" value="TreeGrafter"/>
</dbReference>
<feature type="transmembrane region" description="Helical" evidence="1">
    <location>
        <begin position="80"/>
        <end position="100"/>
    </location>
</feature>
<dbReference type="InterPro" id="IPR030802">
    <property type="entry name" value="Permease_MalE"/>
</dbReference>
<keyword evidence="1" id="KW-1133">Transmembrane helix</keyword>
<protein>
    <submittedName>
        <fullName evidence="2">ABC transporter permease</fullName>
    </submittedName>
</protein>
<dbReference type="RefSeq" id="WP_196150776.1">
    <property type="nucleotide sequence ID" value="NZ_JADMLG010000007.1"/>
</dbReference>